<dbReference type="GO" id="GO:0000166">
    <property type="term" value="F:nucleotide binding"/>
    <property type="evidence" value="ECO:0007669"/>
    <property type="project" value="UniProtKB-KW"/>
</dbReference>
<evidence type="ECO:0000259" key="6">
    <source>
        <dbReference type="Pfam" id="PF12627"/>
    </source>
</evidence>
<dbReference type="Proteomes" id="UP001418222">
    <property type="component" value="Unassembled WGS sequence"/>
</dbReference>
<evidence type="ECO:0000256" key="1">
    <source>
        <dbReference type="ARBA" id="ARBA00007265"/>
    </source>
</evidence>
<comment type="similarity">
    <text evidence="1 4">Belongs to the tRNA nucleotidyltransferase/poly(A) polymerase family.</text>
</comment>
<accession>A0AAP0C196</accession>
<evidence type="ECO:0000259" key="5">
    <source>
        <dbReference type="Pfam" id="PF01743"/>
    </source>
</evidence>
<evidence type="ECO:0000256" key="2">
    <source>
        <dbReference type="ARBA" id="ARBA00022679"/>
    </source>
</evidence>
<protein>
    <recommendedName>
        <fullName evidence="9">Poly(A) polymerase</fullName>
    </recommendedName>
</protein>
<keyword evidence="3" id="KW-0547">Nucleotide-binding</keyword>
<gene>
    <name evidence="7" type="ORF">KSP39_PZI002361</name>
</gene>
<comment type="caution">
    <text evidence="7">The sequence shown here is derived from an EMBL/GenBank/DDBJ whole genome shotgun (WGS) entry which is preliminary data.</text>
</comment>
<dbReference type="AlphaFoldDB" id="A0AAP0C196"/>
<feature type="domain" description="Poly A polymerase head" evidence="5">
    <location>
        <begin position="108"/>
        <end position="236"/>
    </location>
</feature>
<dbReference type="GO" id="GO:0003723">
    <property type="term" value="F:RNA binding"/>
    <property type="evidence" value="ECO:0007669"/>
    <property type="project" value="UniProtKB-KW"/>
</dbReference>
<sequence length="546" mass="61517">MTLSGIGAASKILFTLRPPLLFCPRLARPWSSFGVLEALSQPEFLDGHAQRAQASSSVSTSSSLNGVEGLKVSTWKVMSSKALGIKKSMIAKQTRSAINELRRRGYDVYLVGGCVRDLIMRRVPKDFDIITTANLLEVERAFSRCAIVGKRFPICHVYIDDYIVEVSSFSTSGSNSSSYVRYISRTPPDCDEIDCIRWRNCLGRDFTINGLMFDPYSQLVYDYLGGMEDIKKAKVRTVIPARISFQEDCARILRAIRIAARLEFRFTRETAQCIKELATLVVRLDKGRILMEMNYMLSYGSAEASLRLLWKFGLLELLLPIQAAYFVSQGFRRRDTGNNMLLDLLSNLDILLAPDRPCHNSLWIALLAFHEALVCIPRDPLVVATFGLSVHNGGDMLKASNIARRITNPHNQKFSELLEAHVWDEDNGLINEVVDFASSVISALRSMTDECFVSQAMARYPQAPMSDLVFIPLHLSLRVLRIFDCVNHRDMEKGFVPKQGSKINYYRLANGDLAELRHVFARVVFDTIYPPKIDEQDLNSPRTSGS</sequence>
<keyword evidence="2 4" id="KW-0808">Transferase</keyword>
<evidence type="ECO:0000256" key="3">
    <source>
        <dbReference type="ARBA" id="ARBA00022741"/>
    </source>
</evidence>
<dbReference type="Gene3D" id="3.30.460.10">
    <property type="entry name" value="Beta Polymerase, domain 2"/>
    <property type="match status" value="1"/>
</dbReference>
<dbReference type="GO" id="GO:0016779">
    <property type="term" value="F:nucleotidyltransferase activity"/>
    <property type="evidence" value="ECO:0007669"/>
    <property type="project" value="InterPro"/>
</dbReference>
<reference evidence="7 8" key="1">
    <citation type="journal article" date="2022" name="Nat. Plants">
        <title>Genomes of leafy and leafless Platanthera orchids illuminate the evolution of mycoheterotrophy.</title>
        <authorList>
            <person name="Li M.H."/>
            <person name="Liu K.W."/>
            <person name="Li Z."/>
            <person name="Lu H.C."/>
            <person name="Ye Q.L."/>
            <person name="Zhang D."/>
            <person name="Wang J.Y."/>
            <person name="Li Y.F."/>
            <person name="Zhong Z.M."/>
            <person name="Liu X."/>
            <person name="Yu X."/>
            <person name="Liu D.K."/>
            <person name="Tu X.D."/>
            <person name="Liu B."/>
            <person name="Hao Y."/>
            <person name="Liao X.Y."/>
            <person name="Jiang Y.T."/>
            <person name="Sun W.H."/>
            <person name="Chen J."/>
            <person name="Chen Y.Q."/>
            <person name="Ai Y."/>
            <person name="Zhai J.W."/>
            <person name="Wu S.S."/>
            <person name="Zhou Z."/>
            <person name="Hsiao Y.Y."/>
            <person name="Wu W.L."/>
            <person name="Chen Y.Y."/>
            <person name="Lin Y.F."/>
            <person name="Hsu J.L."/>
            <person name="Li C.Y."/>
            <person name="Wang Z.W."/>
            <person name="Zhao X."/>
            <person name="Zhong W.Y."/>
            <person name="Ma X.K."/>
            <person name="Ma L."/>
            <person name="Huang J."/>
            <person name="Chen G.Z."/>
            <person name="Huang M.Z."/>
            <person name="Huang L."/>
            <person name="Peng D.H."/>
            <person name="Luo Y.B."/>
            <person name="Zou S.Q."/>
            <person name="Chen S.P."/>
            <person name="Lan S."/>
            <person name="Tsai W.C."/>
            <person name="Van de Peer Y."/>
            <person name="Liu Z.J."/>
        </authorList>
    </citation>
    <scope>NUCLEOTIDE SEQUENCE [LARGE SCALE GENOMIC DNA]</scope>
    <source>
        <strain evidence="7">Lor287</strain>
    </source>
</reference>
<dbReference type="InterPro" id="IPR043519">
    <property type="entry name" value="NT_sf"/>
</dbReference>
<dbReference type="Gene3D" id="1.10.3090.10">
    <property type="entry name" value="cca-adding enzyme, domain 2"/>
    <property type="match status" value="1"/>
</dbReference>
<dbReference type="EMBL" id="JBBWWQ010000002">
    <property type="protein sequence ID" value="KAK8954842.1"/>
    <property type="molecule type" value="Genomic_DNA"/>
</dbReference>
<dbReference type="Pfam" id="PF12627">
    <property type="entry name" value="PolyA_pol_RNAbd"/>
    <property type="match status" value="1"/>
</dbReference>
<dbReference type="InterPro" id="IPR052191">
    <property type="entry name" value="tRNA_ntf/polyA_polymerase_I"/>
</dbReference>
<dbReference type="InterPro" id="IPR032828">
    <property type="entry name" value="PolyA_RNA-bd"/>
</dbReference>
<evidence type="ECO:0008006" key="9">
    <source>
        <dbReference type="Google" id="ProtNLM"/>
    </source>
</evidence>
<dbReference type="PANTHER" id="PTHR43051:SF2">
    <property type="entry name" value="POLYNUCLEOTIDE ADENYLYLTRANSFERASE FAMILY PROTEIN-RELATED"/>
    <property type="match status" value="1"/>
</dbReference>
<feature type="domain" description="tRNA nucleotidyltransferase/poly(A) polymerase RNA and SrmB- binding" evidence="6">
    <location>
        <begin position="264"/>
        <end position="324"/>
    </location>
</feature>
<keyword evidence="8" id="KW-1185">Reference proteome</keyword>
<evidence type="ECO:0000313" key="8">
    <source>
        <dbReference type="Proteomes" id="UP001418222"/>
    </source>
</evidence>
<organism evidence="7 8">
    <name type="scientific">Platanthera zijinensis</name>
    <dbReference type="NCBI Taxonomy" id="2320716"/>
    <lineage>
        <taxon>Eukaryota</taxon>
        <taxon>Viridiplantae</taxon>
        <taxon>Streptophyta</taxon>
        <taxon>Embryophyta</taxon>
        <taxon>Tracheophyta</taxon>
        <taxon>Spermatophyta</taxon>
        <taxon>Magnoliopsida</taxon>
        <taxon>Liliopsida</taxon>
        <taxon>Asparagales</taxon>
        <taxon>Orchidaceae</taxon>
        <taxon>Orchidoideae</taxon>
        <taxon>Orchideae</taxon>
        <taxon>Orchidinae</taxon>
        <taxon>Platanthera</taxon>
    </lineage>
</organism>
<keyword evidence="4" id="KW-0694">RNA-binding</keyword>
<dbReference type="CDD" id="cd05398">
    <property type="entry name" value="NT_ClassII-CCAase"/>
    <property type="match status" value="1"/>
</dbReference>
<evidence type="ECO:0000256" key="4">
    <source>
        <dbReference type="RuleBase" id="RU003953"/>
    </source>
</evidence>
<dbReference type="GO" id="GO:0001680">
    <property type="term" value="P:tRNA 3'-terminal CCA addition"/>
    <property type="evidence" value="ECO:0007669"/>
    <property type="project" value="UniProtKB-ARBA"/>
</dbReference>
<dbReference type="SUPFAM" id="SSF81301">
    <property type="entry name" value="Nucleotidyltransferase"/>
    <property type="match status" value="1"/>
</dbReference>
<dbReference type="SUPFAM" id="SSF81891">
    <property type="entry name" value="Poly A polymerase C-terminal region-like"/>
    <property type="match status" value="1"/>
</dbReference>
<proteinExistence type="inferred from homology"/>
<dbReference type="PANTHER" id="PTHR43051">
    <property type="entry name" value="POLYNUCLEOTIDE ADENYLYLTRANSFERASE FAMILY PROTEIN"/>
    <property type="match status" value="1"/>
</dbReference>
<dbReference type="Pfam" id="PF01743">
    <property type="entry name" value="PolyA_pol"/>
    <property type="match status" value="1"/>
</dbReference>
<dbReference type="InterPro" id="IPR002646">
    <property type="entry name" value="PolA_pol_head_dom"/>
</dbReference>
<evidence type="ECO:0000313" key="7">
    <source>
        <dbReference type="EMBL" id="KAK8954842.1"/>
    </source>
</evidence>
<name>A0AAP0C196_9ASPA</name>